<dbReference type="NCBIfam" id="TIGR02427">
    <property type="entry name" value="protocat_pcaD"/>
    <property type="match status" value="1"/>
</dbReference>
<sequence>MPMLKLASHSLHYQLDGPPAAPALLLSNSLGTTLDMWRPQLAALSRRYRVLRYDTRGHGASTASAECGLADLAGDALSLLDALDIERAHFCGISMGGLTGLWLGTYAPERLQCLVVSNSAAKIGKSEAWRQRAAQVRADGMAELASSAHLRWFSPDFCAKAPDTVEQARAWLAATSPSGYAACCEALADADLRADLPRIATPTLLIAGQHDPVTTAAEAAAMAECMPNARLALLPASHLSNLEAPLAFEQAVLAFLDAR</sequence>
<feature type="domain" description="AB hydrolase-1" evidence="1">
    <location>
        <begin position="22"/>
        <end position="245"/>
    </location>
</feature>
<dbReference type="InterPro" id="IPR029058">
    <property type="entry name" value="AB_hydrolase_fold"/>
</dbReference>
<dbReference type="PANTHER" id="PTHR43433">
    <property type="entry name" value="HYDROLASE, ALPHA/BETA FOLD FAMILY PROTEIN"/>
    <property type="match status" value="1"/>
</dbReference>
<evidence type="ECO:0000313" key="3">
    <source>
        <dbReference type="Proteomes" id="UP000192721"/>
    </source>
</evidence>
<dbReference type="SUPFAM" id="SSF53474">
    <property type="entry name" value="alpha/beta-Hydrolases"/>
    <property type="match status" value="1"/>
</dbReference>
<evidence type="ECO:0000313" key="2">
    <source>
        <dbReference type="EMBL" id="OQS38022.1"/>
    </source>
</evidence>
<dbReference type="PRINTS" id="PR00111">
    <property type="entry name" value="ABHYDROLASE"/>
</dbReference>
<name>A0A1W0CTV4_9NEIS</name>
<protein>
    <submittedName>
        <fullName evidence="2">3-oxoadipate enol-lactonase</fullName>
    </submittedName>
</protein>
<dbReference type="InterPro" id="IPR026968">
    <property type="entry name" value="PcaD/CatD"/>
</dbReference>
<dbReference type="GO" id="GO:0047570">
    <property type="term" value="F:3-oxoadipate enol-lactonase activity"/>
    <property type="evidence" value="ECO:0007669"/>
    <property type="project" value="InterPro"/>
</dbReference>
<organism evidence="2 3">
    <name type="scientific">Chromobacterium haemolyticum</name>
    <dbReference type="NCBI Taxonomy" id="394935"/>
    <lineage>
        <taxon>Bacteria</taxon>
        <taxon>Pseudomonadati</taxon>
        <taxon>Pseudomonadota</taxon>
        <taxon>Betaproteobacteria</taxon>
        <taxon>Neisseriales</taxon>
        <taxon>Chromobacteriaceae</taxon>
        <taxon>Chromobacterium</taxon>
    </lineage>
</organism>
<dbReference type="Proteomes" id="UP000192721">
    <property type="component" value="Unassembled WGS sequence"/>
</dbReference>
<dbReference type="InterPro" id="IPR000073">
    <property type="entry name" value="AB_hydrolase_1"/>
</dbReference>
<proteinExistence type="predicted"/>
<accession>A0A1W0CTV4</accession>
<dbReference type="RefSeq" id="WP_081555827.1">
    <property type="nucleotide sequence ID" value="NZ_MUKV01000017.1"/>
</dbReference>
<dbReference type="Pfam" id="PF00561">
    <property type="entry name" value="Abhydrolase_1"/>
    <property type="match status" value="1"/>
</dbReference>
<dbReference type="EMBL" id="MUKV01000017">
    <property type="protein sequence ID" value="OQS38022.1"/>
    <property type="molecule type" value="Genomic_DNA"/>
</dbReference>
<dbReference type="InterPro" id="IPR050471">
    <property type="entry name" value="AB_hydrolase"/>
</dbReference>
<evidence type="ECO:0000259" key="1">
    <source>
        <dbReference type="Pfam" id="PF00561"/>
    </source>
</evidence>
<dbReference type="PANTHER" id="PTHR43433:SF5">
    <property type="entry name" value="AB HYDROLASE-1 DOMAIN-CONTAINING PROTEIN"/>
    <property type="match status" value="1"/>
</dbReference>
<comment type="caution">
    <text evidence="2">The sequence shown here is derived from an EMBL/GenBank/DDBJ whole genome shotgun (WGS) entry which is preliminary data.</text>
</comment>
<reference evidence="2 3" key="1">
    <citation type="submission" date="2017-02" db="EMBL/GenBank/DDBJ databases">
        <title>Chromobacterium haemolyticum H5244.</title>
        <authorList>
            <person name="Gulvik C.A."/>
        </authorList>
    </citation>
    <scope>NUCLEOTIDE SEQUENCE [LARGE SCALE GENOMIC DNA]</scope>
    <source>
        <strain evidence="2 3">H5244</strain>
    </source>
</reference>
<dbReference type="GO" id="GO:0042952">
    <property type="term" value="P:beta-ketoadipate pathway"/>
    <property type="evidence" value="ECO:0007669"/>
    <property type="project" value="InterPro"/>
</dbReference>
<dbReference type="Gene3D" id="3.40.50.1820">
    <property type="entry name" value="alpha/beta hydrolase"/>
    <property type="match status" value="1"/>
</dbReference>
<dbReference type="AlphaFoldDB" id="A0A1W0CTV4"/>
<gene>
    <name evidence="2" type="ORF">B0T45_13510</name>
</gene>